<evidence type="ECO:0000256" key="1">
    <source>
        <dbReference type="SAM" id="MobiDB-lite"/>
    </source>
</evidence>
<proteinExistence type="predicted"/>
<dbReference type="AlphaFoldDB" id="A0A7M2WUS8"/>
<name>A0A7M2WUS8_9BACT</name>
<dbReference type="KEGG" id="hbs:IPV69_23525"/>
<feature type="domain" description="DUF4159" evidence="2">
    <location>
        <begin position="317"/>
        <end position="511"/>
    </location>
</feature>
<gene>
    <name evidence="3" type="ORF">IPV69_23525</name>
</gene>
<organism evidence="3 4">
    <name type="scientific">Humisphaera borealis</name>
    <dbReference type="NCBI Taxonomy" id="2807512"/>
    <lineage>
        <taxon>Bacteria</taxon>
        <taxon>Pseudomonadati</taxon>
        <taxon>Planctomycetota</taxon>
        <taxon>Phycisphaerae</taxon>
        <taxon>Tepidisphaerales</taxon>
        <taxon>Tepidisphaeraceae</taxon>
        <taxon>Humisphaera</taxon>
    </lineage>
</organism>
<dbReference type="Pfam" id="PF13709">
    <property type="entry name" value="DUF4159"/>
    <property type="match status" value="2"/>
</dbReference>
<dbReference type="RefSeq" id="WP_206292173.1">
    <property type="nucleotide sequence ID" value="NZ_CP063458.1"/>
</dbReference>
<dbReference type="Gene3D" id="3.40.50.12140">
    <property type="entry name" value="Domain of unknown function DUF4159"/>
    <property type="match status" value="2"/>
</dbReference>
<accession>A0A7M2WUS8</accession>
<protein>
    <submittedName>
        <fullName evidence="3">DUF4159 domain-containing protein</fullName>
    </submittedName>
</protein>
<sequence length="514" mass="57089">MRRPRRSTQPDHLHPATLAALLIVPLLATSVTAEDFVNPKANIPPRSTPQRQNGGEGFPPLPLPATPVRRSEKKREPAPPALVGNITFPEAYLRASKATWETTTIDIDNWVQFTNGQLGQNYRFVGTDFARFSYDPAELPILYFTGWKPLPAFDDGTIGRLRQYLLDGGTWVVHSNCGRPEFNQSFRREIARIFPDRQLAPIGADHAIFSSFHKIEQMRIYAGKNPVKTVPTSAGVLETVNIGTRAAVIFSPVDMSCGWDASRNPIEGGTLFDINDSLQVGANIVTYCLAEYQYGRFFSHAKVFHQENLATRDQLVLGQVVHNGDWDATPHGLPNLLKFIDQSTTLKVQFKRMPVDLEKADIFAFPVLYMSGQRAVTFSEASRKRLKEYLDRGGTLIVDCVVGSSEFDTAFRREIKAIYGEKPLKPLPANHALYSFVQDTTKVRLSPQAAQLLGGEIAAPAIEAIEIDGRLPVIYSKLSLSAGWEQLPRAYNVGYADADALKLGVNVFMYAVSH</sequence>
<dbReference type="InterPro" id="IPR025297">
    <property type="entry name" value="DUF4159"/>
</dbReference>
<reference evidence="3 4" key="1">
    <citation type="submission" date="2020-10" db="EMBL/GenBank/DDBJ databases">
        <title>Wide distribution of Phycisphaera-like planctomycetes from WD2101 soil group in peatlands and genome analysis of the first cultivated representative.</title>
        <authorList>
            <person name="Dedysh S.N."/>
            <person name="Beletsky A.V."/>
            <person name="Ivanova A."/>
            <person name="Kulichevskaya I.S."/>
            <person name="Suzina N.E."/>
            <person name="Philippov D.A."/>
            <person name="Rakitin A.L."/>
            <person name="Mardanov A.V."/>
            <person name="Ravin N.V."/>
        </authorList>
    </citation>
    <scope>NUCLEOTIDE SEQUENCE [LARGE SCALE GENOMIC DNA]</scope>
    <source>
        <strain evidence="3 4">M1803</strain>
    </source>
</reference>
<keyword evidence="4" id="KW-1185">Reference proteome</keyword>
<feature type="domain" description="DUF4159" evidence="2">
    <location>
        <begin position="93"/>
        <end position="289"/>
    </location>
</feature>
<dbReference type="Proteomes" id="UP000593765">
    <property type="component" value="Chromosome"/>
</dbReference>
<evidence type="ECO:0000259" key="2">
    <source>
        <dbReference type="Pfam" id="PF13709"/>
    </source>
</evidence>
<evidence type="ECO:0000313" key="4">
    <source>
        <dbReference type="Proteomes" id="UP000593765"/>
    </source>
</evidence>
<dbReference type="EMBL" id="CP063458">
    <property type="protein sequence ID" value="QOV89153.1"/>
    <property type="molecule type" value="Genomic_DNA"/>
</dbReference>
<feature type="region of interest" description="Disordered" evidence="1">
    <location>
        <begin position="38"/>
        <end position="81"/>
    </location>
</feature>
<evidence type="ECO:0000313" key="3">
    <source>
        <dbReference type="EMBL" id="QOV89153.1"/>
    </source>
</evidence>